<dbReference type="SUPFAM" id="SSF52402">
    <property type="entry name" value="Adenine nucleotide alpha hydrolases-like"/>
    <property type="match status" value="1"/>
</dbReference>
<evidence type="ECO:0000259" key="5">
    <source>
        <dbReference type="Pfam" id="PF01012"/>
    </source>
</evidence>
<dbReference type="GO" id="GO:0033539">
    <property type="term" value="P:fatty acid beta-oxidation using acyl-CoA dehydrogenase"/>
    <property type="evidence" value="ECO:0007669"/>
    <property type="project" value="TreeGrafter"/>
</dbReference>
<dbReference type="GeneID" id="6093512"/>
<dbReference type="InterPro" id="IPR014731">
    <property type="entry name" value="ETF_asu_C"/>
</dbReference>
<dbReference type="RefSeq" id="WP_012308880.1">
    <property type="nucleotide sequence ID" value="NZ_RCOR01000044.1"/>
</dbReference>
<dbReference type="Pfam" id="PF01012">
    <property type="entry name" value="ETF"/>
    <property type="match status" value="1"/>
</dbReference>
<sequence length="290" mass="31534">MRILLISEASNLPKLFSAISGLNPSYVEAITNGDAKVGVDKLLIANFSANECWVNLAAERAKGFDLIALPSSRDMREVASRLSVRIGAPYVAGAVQLSLKGGLLATKLCFGGRGLEVLSSQLPSVVSVDLSGFEPSLGEPKGRESITHECKGRVRILERREKVAEVDLSKADVIVSVGRGLKRKEDLEMIRKLANLLKAEIACTRPISADLKWLPEERHVGMTGVRVRPKLYLALGISGQVQHVVGFRDADTVISVNIDPEAPIGEVSDYFIVADLYEFVPKLMEALEKK</sequence>
<keyword evidence="3" id="KW-0285">Flavoprotein</keyword>
<dbReference type="FunFam" id="3.40.50.1220:FF:000004">
    <property type="entry name" value="Electron transfer flavoprotein"/>
    <property type="match status" value="1"/>
</dbReference>
<comment type="caution">
    <text evidence="6">The sequence shown here is derived from an EMBL/GenBank/DDBJ whole genome shotgun (WGS) entry which is preliminary data.</text>
</comment>
<name>A0A3R9PPX1_9CREN</name>
<dbReference type="GO" id="GO:0050660">
    <property type="term" value="F:flavin adenine dinucleotide binding"/>
    <property type="evidence" value="ECO:0007669"/>
    <property type="project" value="InterPro"/>
</dbReference>
<dbReference type="Gene3D" id="3.40.50.620">
    <property type="entry name" value="HUPs"/>
    <property type="match status" value="1"/>
</dbReference>
<dbReference type="PANTHER" id="PTHR43153">
    <property type="entry name" value="ELECTRON TRANSFER FLAVOPROTEIN ALPHA"/>
    <property type="match status" value="1"/>
</dbReference>
<dbReference type="InterPro" id="IPR014730">
    <property type="entry name" value="ETF_a/b_N"/>
</dbReference>
<dbReference type="SUPFAM" id="SSF52467">
    <property type="entry name" value="DHS-like NAD/FAD-binding domain"/>
    <property type="match status" value="1"/>
</dbReference>
<keyword evidence="2" id="KW-0813">Transport</keyword>
<feature type="domain" description="Electron transfer flavoprotein alpha subunit C-terminal" evidence="4">
    <location>
        <begin position="167"/>
        <end position="247"/>
    </location>
</feature>
<evidence type="ECO:0000256" key="3">
    <source>
        <dbReference type="ARBA" id="ARBA00022630"/>
    </source>
</evidence>
<dbReference type="InterPro" id="IPR001308">
    <property type="entry name" value="ETF_a/FixB"/>
</dbReference>
<evidence type="ECO:0000313" key="6">
    <source>
        <dbReference type="EMBL" id="RSN67369.1"/>
    </source>
</evidence>
<evidence type="ECO:0000259" key="4">
    <source>
        <dbReference type="Pfam" id="PF00766"/>
    </source>
</evidence>
<proteinExistence type="inferred from homology"/>
<feature type="domain" description="Electron transfer flavoprotein alpha/beta-subunit N-terminal" evidence="5">
    <location>
        <begin position="36"/>
        <end position="141"/>
    </location>
</feature>
<evidence type="ECO:0000256" key="1">
    <source>
        <dbReference type="ARBA" id="ARBA00005817"/>
    </source>
</evidence>
<dbReference type="PIRSF" id="PIRSF000089">
    <property type="entry name" value="Electra_flavoP_a"/>
    <property type="match status" value="1"/>
</dbReference>
<comment type="similarity">
    <text evidence="1">Belongs to the ETF alpha-subunit/FixB family.</text>
</comment>
<dbReference type="PANTHER" id="PTHR43153:SF11">
    <property type="entry name" value="ELECTRON TRANSFER FLAVOPROTEIN, SUBUNIT ALPHA (ETFA)"/>
    <property type="match status" value="1"/>
</dbReference>
<accession>A0A3R9PPX1</accession>
<dbReference type="AlphaFoldDB" id="A0A3R9PPX1"/>
<dbReference type="OMA" id="VAGEGCQ"/>
<dbReference type="Pfam" id="PF00766">
    <property type="entry name" value="ETF_alpha"/>
    <property type="match status" value="1"/>
</dbReference>
<reference evidence="6 7" key="1">
    <citation type="submission" date="2018-10" db="EMBL/GenBank/DDBJ databases">
        <title>Co-occurring genomic capacity for anaerobic methane metabolism and dissimilatory sulfite reduction discovered in the Korarchaeota.</title>
        <authorList>
            <person name="Mckay L.J."/>
            <person name="Dlakic M."/>
            <person name="Fields M.W."/>
            <person name="Delmont T.O."/>
            <person name="Eren A.M."/>
            <person name="Jay Z.J."/>
            <person name="Klingelsmith K.B."/>
            <person name="Rusch D.B."/>
            <person name="Inskeep W.P."/>
        </authorList>
    </citation>
    <scope>NUCLEOTIDE SEQUENCE [LARGE SCALE GENOMIC DNA]</scope>
    <source>
        <strain evidence="6 7">WS</strain>
    </source>
</reference>
<dbReference type="GO" id="GO:0009055">
    <property type="term" value="F:electron transfer activity"/>
    <property type="evidence" value="ECO:0007669"/>
    <property type="project" value="InterPro"/>
</dbReference>
<organism evidence="6 7">
    <name type="scientific">Candidatus Korarchaeum cryptofilum</name>
    <dbReference type="NCBI Taxonomy" id="498846"/>
    <lineage>
        <taxon>Archaea</taxon>
        <taxon>Thermoproteota</taxon>
        <taxon>Candidatus Korarchaeia</taxon>
        <taxon>Candidatus Korarchaeales</taxon>
        <taxon>Candidatus Korarchaeaceae</taxon>
        <taxon>Candidatus Korarchaeum</taxon>
    </lineage>
</organism>
<dbReference type="InterPro" id="IPR029035">
    <property type="entry name" value="DHS-like_NAD/FAD-binding_dom"/>
</dbReference>
<evidence type="ECO:0000256" key="2">
    <source>
        <dbReference type="ARBA" id="ARBA00022448"/>
    </source>
</evidence>
<dbReference type="Gene3D" id="3.40.50.1220">
    <property type="entry name" value="TPP-binding domain"/>
    <property type="match status" value="1"/>
</dbReference>
<dbReference type="EMBL" id="RCOR01000044">
    <property type="protein sequence ID" value="RSN67369.1"/>
    <property type="molecule type" value="Genomic_DNA"/>
</dbReference>
<evidence type="ECO:0000313" key="7">
    <source>
        <dbReference type="Proteomes" id="UP000278149"/>
    </source>
</evidence>
<protein>
    <submittedName>
        <fullName evidence="6">Electron transfer flavoprotein subunit alpha/FixB family protein</fullName>
    </submittedName>
</protein>
<dbReference type="InterPro" id="IPR014729">
    <property type="entry name" value="Rossmann-like_a/b/a_fold"/>
</dbReference>
<gene>
    <name evidence="6" type="ORF">D9Q81_08540</name>
</gene>
<dbReference type="Proteomes" id="UP000278149">
    <property type="component" value="Unassembled WGS sequence"/>
</dbReference>